<feature type="transmembrane region" description="Helical" evidence="11">
    <location>
        <begin position="186"/>
        <end position="207"/>
    </location>
</feature>
<dbReference type="SUPFAM" id="SSF81336">
    <property type="entry name" value="F1F0 ATP synthase subunit A"/>
    <property type="match status" value="1"/>
</dbReference>
<dbReference type="PANTHER" id="PTHR11410">
    <property type="entry name" value="ATP SYNTHASE SUBUNIT A"/>
    <property type="match status" value="1"/>
</dbReference>
<evidence type="ECO:0000256" key="10">
    <source>
        <dbReference type="ARBA" id="ARBA00023310"/>
    </source>
</evidence>
<evidence type="ECO:0000256" key="5">
    <source>
        <dbReference type="ARBA" id="ARBA00022692"/>
    </source>
</evidence>
<protein>
    <recommendedName>
        <fullName evidence="11 12">ATP synthase subunit a</fullName>
    </recommendedName>
    <alternativeName>
        <fullName evidence="11">ATP synthase F0 sector subunit a</fullName>
    </alternativeName>
    <alternativeName>
        <fullName evidence="11">F-ATPase subunit 6</fullName>
    </alternativeName>
</protein>
<organism evidence="13 14">
    <name type="scientific">Halosaccharopolyspora lacisalsi</name>
    <dbReference type="NCBI Taxonomy" id="1000566"/>
    <lineage>
        <taxon>Bacteria</taxon>
        <taxon>Bacillati</taxon>
        <taxon>Actinomycetota</taxon>
        <taxon>Actinomycetes</taxon>
        <taxon>Pseudonocardiales</taxon>
        <taxon>Pseudonocardiaceae</taxon>
        <taxon>Halosaccharopolyspora</taxon>
    </lineage>
</organism>
<evidence type="ECO:0000256" key="9">
    <source>
        <dbReference type="ARBA" id="ARBA00023136"/>
    </source>
</evidence>
<evidence type="ECO:0000313" key="14">
    <source>
        <dbReference type="Proteomes" id="UP000569329"/>
    </source>
</evidence>
<feature type="transmembrane region" description="Helical" evidence="11">
    <location>
        <begin position="34"/>
        <end position="52"/>
    </location>
</feature>
<keyword evidence="10 11" id="KW-0066">ATP synthesis</keyword>
<evidence type="ECO:0000313" key="13">
    <source>
        <dbReference type="EMBL" id="MBA8825187.1"/>
    </source>
</evidence>
<keyword evidence="7 11" id="KW-1133">Transmembrane helix</keyword>
<dbReference type="PRINTS" id="PR00123">
    <property type="entry name" value="ATPASEA"/>
</dbReference>
<evidence type="ECO:0000256" key="4">
    <source>
        <dbReference type="ARBA" id="ARBA00022547"/>
    </source>
</evidence>
<keyword evidence="3 11" id="KW-0813">Transport</keyword>
<feature type="transmembrane region" description="Helical" evidence="11">
    <location>
        <begin position="213"/>
        <end position="236"/>
    </location>
</feature>
<keyword evidence="5 11" id="KW-0812">Transmembrane</keyword>
<dbReference type="Pfam" id="PF00119">
    <property type="entry name" value="ATP-synt_A"/>
    <property type="match status" value="1"/>
</dbReference>
<comment type="subcellular location">
    <subcellularLocation>
        <location evidence="11 12">Cell membrane</location>
        <topology evidence="11 12">Multi-pass membrane protein</topology>
    </subcellularLocation>
    <subcellularLocation>
        <location evidence="1">Membrane</location>
        <topology evidence="1">Multi-pass membrane protein</topology>
    </subcellularLocation>
</comment>
<evidence type="ECO:0000256" key="6">
    <source>
        <dbReference type="ARBA" id="ARBA00022781"/>
    </source>
</evidence>
<dbReference type="InterPro" id="IPR035908">
    <property type="entry name" value="F0_ATP_A_sf"/>
</dbReference>
<dbReference type="Gene3D" id="1.20.120.220">
    <property type="entry name" value="ATP synthase, F0 complex, subunit A"/>
    <property type="match status" value="1"/>
</dbReference>
<gene>
    <name evidence="11" type="primary">atpB</name>
    <name evidence="13" type="ORF">FHX42_002538</name>
</gene>
<evidence type="ECO:0000256" key="1">
    <source>
        <dbReference type="ARBA" id="ARBA00004141"/>
    </source>
</evidence>
<dbReference type="Proteomes" id="UP000569329">
    <property type="component" value="Unassembled WGS sequence"/>
</dbReference>
<proteinExistence type="inferred from homology"/>
<evidence type="ECO:0000256" key="12">
    <source>
        <dbReference type="RuleBase" id="RU000483"/>
    </source>
</evidence>
<dbReference type="GO" id="GO:0005886">
    <property type="term" value="C:plasma membrane"/>
    <property type="evidence" value="ECO:0007669"/>
    <property type="project" value="UniProtKB-SubCell"/>
</dbReference>
<evidence type="ECO:0000256" key="3">
    <source>
        <dbReference type="ARBA" id="ARBA00022448"/>
    </source>
</evidence>
<keyword evidence="9 11" id="KW-0472">Membrane</keyword>
<keyword evidence="11" id="KW-1003">Cell membrane</keyword>
<evidence type="ECO:0000256" key="2">
    <source>
        <dbReference type="ARBA" id="ARBA00006810"/>
    </source>
</evidence>
<dbReference type="PANTHER" id="PTHR11410:SF0">
    <property type="entry name" value="ATP SYNTHASE SUBUNIT A"/>
    <property type="match status" value="1"/>
</dbReference>
<keyword evidence="8 11" id="KW-0406">Ion transport</keyword>
<keyword evidence="4 11" id="KW-0138">CF(0)</keyword>
<name>A0A839E0B6_9PSEU</name>
<comment type="function">
    <text evidence="11 12">Key component of the proton channel; it plays a direct role in the translocation of protons across the membrane.</text>
</comment>
<keyword evidence="6 11" id="KW-0375">Hydrogen ion transport</keyword>
<evidence type="ECO:0000256" key="11">
    <source>
        <dbReference type="HAMAP-Rule" id="MF_01393"/>
    </source>
</evidence>
<dbReference type="InterPro" id="IPR045083">
    <property type="entry name" value="ATP_synth_F0_asu_bact/mt"/>
</dbReference>
<dbReference type="RefSeq" id="WP_328796074.1">
    <property type="nucleotide sequence ID" value="NZ_JACGWZ010000003.1"/>
</dbReference>
<dbReference type="InterPro" id="IPR023011">
    <property type="entry name" value="ATP_synth_F0_asu_AS"/>
</dbReference>
<keyword evidence="14" id="KW-1185">Reference proteome</keyword>
<dbReference type="HAMAP" id="MF_01393">
    <property type="entry name" value="ATP_synth_a_bact"/>
    <property type="match status" value="1"/>
</dbReference>
<evidence type="ECO:0000256" key="7">
    <source>
        <dbReference type="ARBA" id="ARBA00022989"/>
    </source>
</evidence>
<reference evidence="13 14" key="1">
    <citation type="submission" date="2020-07" db="EMBL/GenBank/DDBJ databases">
        <title>Sequencing the genomes of 1000 actinobacteria strains.</title>
        <authorList>
            <person name="Klenk H.-P."/>
        </authorList>
    </citation>
    <scope>NUCLEOTIDE SEQUENCE [LARGE SCALE GENOMIC DNA]</scope>
    <source>
        <strain evidence="13 14">DSM 45975</strain>
    </source>
</reference>
<dbReference type="GO" id="GO:0045259">
    <property type="term" value="C:proton-transporting ATP synthase complex"/>
    <property type="evidence" value="ECO:0007669"/>
    <property type="project" value="UniProtKB-KW"/>
</dbReference>
<dbReference type="AlphaFoldDB" id="A0A839E0B6"/>
<dbReference type="EMBL" id="JACGWZ010000003">
    <property type="protein sequence ID" value="MBA8825187.1"/>
    <property type="molecule type" value="Genomic_DNA"/>
</dbReference>
<accession>A0A839E0B6</accession>
<evidence type="ECO:0000256" key="8">
    <source>
        <dbReference type="ARBA" id="ARBA00023065"/>
    </source>
</evidence>
<comment type="similarity">
    <text evidence="2 11 12">Belongs to the ATPase A chain family.</text>
</comment>
<dbReference type="NCBIfam" id="TIGR01131">
    <property type="entry name" value="ATP_synt_6_or_A"/>
    <property type="match status" value="1"/>
</dbReference>
<comment type="caution">
    <text evidence="13">The sequence shown here is derived from an EMBL/GenBank/DDBJ whole genome shotgun (WGS) entry which is preliminary data.</text>
</comment>
<dbReference type="GO" id="GO:0046933">
    <property type="term" value="F:proton-transporting ATP synthase activity, rotational mechanism"/>
    <property type="evidence" value="ECO:0007669"/>
    <property type="project" value="UniProtKB-UniRule"/>
</dbReference>
<feature type="transmembrane region" description="Helical" evidence="11">
    <location>
        <begin position="122"/>
        <end position="140"/>
    </location>
</feature>
<feature type="transmembrane region" description="Helical" evidence="11">
    <location>
        <begin position="90"/>
        <end position="110"/>
    </location>
</feature>
<dbReference type="PROSITE" id="PS00449">
    <property type="entry name" value="ATPASE_A"/>
    <property type="match status" value="1"/>
</dbReference>
<sequence length="260" mass="28341">MSTRVLAAGGGEFQPPGTNSVIYPPFVAGITKPMVLLVLSIIIIGVFFWLALRKPSLVPGKTQFAAESTYDFVRNTIGRDMISGKDLRPYLPLLVTVFTFVLVNNVYGFVPFLQLPTMSNPGIPYGIALVVWLVYNAAGMSRHGAFGYLKHQTSPPGVPVGIKPLVIPLEFLSNILVRPLTLSLRLFANMFAGHLVLLVFIMGGEYLLLHGGVLGMVAGPVALVLSIVLMFFELLIQFLQAYIFTMLTANYIGGALEEEH</sequence>
<dbReference type="InterPro" id="IPR000568">
    <property type="entry name" value="ATP_synth_F0_asu"/>
</dbReference>
<dbReference type="CDD" id="cd00310">
    <property type="entry name" value="ATP-synt_Fo_a_6"/>
    <property type="match status" value="1"/>
</dbReference>